<dbReference type="InterPro" id="IPR013149">
    <property type="entry name" value="ADH-like_C"/>
</dbReference>
<dbReference type="Pfam" id="PF08240">
    <property type="entry name" value="ADH_N"/>
    <property type="match status" value="1"/>
</dbReference>
<feature type="domain" description="Enoyl reductase (ER)" evidence="2">
    <location>
        <begin position="10"/>
        <end position="321"/>
    </location>
</feature>
<dbReference type="PANTHER" id="PTHR43677:SF11">
    <property type="entry name" value="ZINC-CONTAINING ALCOHOL DEHYDROGENASE"/>
    <property type="match status" value="1"/>
</dbReference>
<reference evidence="4" key="1">
    <citation type="submission" date="2023-05" db="EMBL/GenBank/DDBJ databases">
        <title>Draft genome of Pseudofrankia sp. BMG5.37.</title>
        <authorList>
            <person name="Gtari M."/>
            <person name="Ghodhbane F."/>
            <person name="Sbissi I."/>
        </authorList>
    </citation>
    <scope>NUCLEOTIDE SEQUENCE [LARGE SCALE GENOMIC DNA]</scope>
    <source>
        <strain evidence="4">BMG 814</strain>
    </source>
</reference>
<protein>
    <submittedName>
        <fullName evidence="3">Zinc-binding dehydrogenase</fullName>
    </submittedName>
</protein>
<evidence type="ECO:0000256" key="1">
    <source>
        <dbReference type="SAM" id="MobiDB-lite"/>
    </source>
</evidence>
<dbReference type="InterPro" id="IPR011032">
    <property type="entry name" value="GroES-like_sf"/>
</dbReference>
<dbReference type="SUPFAM" id="SSF51735">
    <property type="entry name" value="NAD(P)-binding Rossmann-fold domains"/>
    <property type="match status" value="1"/>
</dbReference>
<dbReference type="PANTHER" id="PTHR43677">
    <property type="entry name" value="SHORT-CHAIN DEHYDROGENASE/REDUCTASE"/>
    <property type="match status" value="1"/>
</dbReference>
<gene>
    <name evidence="3" type="ORF">QOZ88_04270</name>
</gene>
<dbReference type="RefSeq" id="WP_305998546.1">
    <property type="nucleotide sequence ID" value="NZ_JASNFN010000002.1"/>
</dbReference>
<dbReference type="Gene3D" id="3.40.50.720">
    <property type="entry name" value="NAD(P)-binding Rossmann-like Domain"/>
    <property type="match status" value="1"/>
</dbReference>
<dbReference type="InterPro" id="IPR051397">
    <property type="entry name" value="Zn-ADH-like_protein"/>
</dbReference>
<evidence type="ECO:0000313" key="3">
    <source>
        <dbReference type="EMBL" id="MDP5181841.1"/>
    </source>
</evidence>
<evidence type="ECO:0000259" key="2">
    <source>
        <dbReference type="SMART" id="SM00829"/>
    </source>
</evidence>
<dbReference type="SMART" id="SM00829">
    <property type="entry name" value="PKS_ER"/>
    <property type="match status" value="1"/>
</dbReference>
<dbReference type="Gene3D" id="3.90.180.10">
    <property type="entry name" value="Medium-chain alcohol dehydrogenases, catalytic domain"/>
    <property type="match status" value="1"/>
</dbReference>
<feature type="region of interest" description="Disordered" evidence="1">
    <location>
        <begin position="1"/>
        <end position="26"/>
    </location>
</feature>
<dbReference type="InterPro" id="IPR036291">
    <property type="entry name" value="NAD(P)-bd_dom_sf"/>
</dbReference>
<dbReference type="InterPro" id="IPR020843">
    <property type="entry name" value="ER"/>
</dbReference>
<dbReference type="InterPro" id="IPR013154">
    <property type="entry name" value="ADH-like_N"/>
</dbReference>
<dbReference type="Pfam" id="PF00107">
    <property type="entry name" value="ADH_zinc_N"/>
    <property type="match status" value="1"/>
</dbReference>
<dbReference type="EMBL" id="JASNFN010000002">
    <property type="protein sequence ID" value="MDP5181841.1"/>
    <property type="molecule type" value="Genomic_DNA"/>
</dbReference>
<comment type="caution">
    <text evidence="3">The sequence shown here is derived from an EMBL/GenBank/DDBJ whole genome shotgun (WGS) entry which is preliminary data.</text>
</comment>
<name>A0ABT9I8E4_9ACTN</name>
<keyword evidence="4" id="KW-1185">Reference proteome</keyword>
<dbReference type="Proteomes" id="UP001233673">
    <property type="component" value="Unassembled WGS sequence"/>
</dbReference>
<sequence length="323" mass="31757">MRAAVLHTPGETPELREHPDPGPGSDRTVVRVTAAPLVPLDLLCASGTSYFGRPAVPYVPGVQGVGVVESGPGAAAGTRVWFSTTAGMAPGDGSLAERCAVAADDVVPVDADVPDAALAALGLSAVAAWMSLTWRGGLRPGEHVLVLGAGGAVGQAAVGAARLLGAGRVVAAARSAAARDRALAAGADAVVALDAGADALAERFADAAGGRLDLVVDPVFGVAATAAARALSAGGRLVNLGGASGDTAEFSSAVLRGKAASVLGYTNNALTAAQRAESVGAIAREAAAGRLAVAHEQVPLADVATAWRRQATGDPGVRLVLTP</sequence>
<organism evidence="3 4">
    <name type="scientific">Blastococcus carthaginiensis</name>
    <dbReference type="NCBI Taxonomy" id="3050034"/>
    <lineage>
        <taxon>Bacteria</taxon>
        <taxon>Bacillati</taxon>
        <taxon>Actinomycetota</taxon>
        <taxon>Actinomycetes</taxon>
        <taxon>Geodermatophilales</taxon>
        <taxon>Geodermatophilaceae</taxon>
        <taxon>Blastococcus</taxon>
    </lineage>
</organism>
<evidence type="ECO:0000313" key="4">
    <source>
        <dbReference type="Proteomes" id="UP001233673"/>
    </source>
</evidence>
<dbReference type="SUPFAM" id="SSF50129">
    <property type="entry name" value="GroES-like"/>
    <property type="match status" value="1"/>
</dbReference>
<proteinExistence type="predicted"/>
<accession>A0ABT9I8E4</accession>